<evidence type="ECO:0000313" key="3">
    <source>
        <dbReference type="EMBL" id="OAF66955.1"/>
    </source>
</evidence>
<dbReference type="Gene3D" id="1.10.555.10">
    <property type="entry name" value="Rho GTPase activation protein"/>
    <property type="match status" value="1"/>
</dbReference>
<feature type="domain" description="Rho-GAP" evidence="2">
    <location>
        <begin position="251"/>
        <end position="441"/>
    </location>
</feature>
<dbReference type="AlphaFoldDB" id="A0A177AY79"/>
<dbReference type="GO" id="GO:0005096">
    <property type="term" value="F:GTPase activator activity"/>
    <property type="evidence" value="ECO:0007669"/>
    <property type="project" value="UniProtKB-KW"/>
</dbReference>
<reference evidence="3 4" key="1">
    <citation type="submission" date="2016-04" db="EMBL/GenBank/DDBJ databases">
        <title>The genome of Intoshia linei affirms orthonectids as highly simplified spiralians.</title>
        <authorList>
            <person name="Mikhailov K.V."/>
            <person name="Slusarev G.S."/>
            <person name="Nikitin M.A."/>
            <person name="Logacheva M.D."/>
            <person name="Penin A."/>
            <person name="Aleoshin V."/>
            <person name="Panchin Y.V."/>
        </authorList>
    </citation>
    <scope>NUCLEOTIDE SEQUENCE [LARGE SCALE GENOMIC DNA]</scope>
    <source>
        <strain evidence="3">Intl2013</strain>
        <tissue evidence="3">Whole animal</tissue>
    </source>
</reference>
<dbReference type="Pfam" id="PF00620">
    <property type="entry name" value="RhoGAP"/>
    <property type="match status" value="1"/>
</dbReference>
<gene>
    <name evidence="3" type="ORF">A3Q56_05312</name>
</gene>
<proteinExistence type="predicted"/>
<dbReference type="OrthoDB" id="185175at2759"/>
<dbReference type="EMBL" id="LWCA01000783">
    <property type="protein sequence ID" value="OAF66955.1"/>
    <property type="molecule type" value="Genomic_DNA"/>
</dbReference>
<dbReference type="PANTHER" id="PTHR23176">
    <property type="entry name" value="RHO/RAC/CDC GTPASE-ACTIVATING PROTEIN"/>
    <property type="match status" value="1"/>
</dbReference>
<dbReference type="InterPro" id="IPR050729">
    <property type="entry name" value="Rho-GAP"/>
</dbReference>
<organism evidence="3 4">
    <name type="scientific">Intoshia linei</name>
    <dbReference type="NCBI Taxonomy" id="1819745"/>
    <lineage>
        <taxon>Eukaryota</taxon>
        <taxon>Metazoa</taxon>
        <taxon>Spiralia</taxon>
        <taxon>Lophotrochozoa</taxon>
        <taxon>Mesozoa</taxon>
        <taxon>Orthonectida</taxon>
        <taxon>Rhopaluridae</taxon>
        <taxon>Intoshia</taxon>
    </lineage>
</organism>
<protein>
    <recommendedName>
        <fullName evidence="2">Rho-GAP domain-containing protein</fullName>
    </recommendedName>
</protein>
<dbReference type="PROSITE" id="PS50238">
    <property type="entry name" value="RHOGAP"/>
    <property type="match status" value="1"/>
</dbReference>
<comment type="caution">
    <text evidence="3">The sequence shown here is derived from an EMBL/GenBank/DDBJ whole genome shotgun (WGS) entry which is preliminary data.</text>
</comment>
<dbReference type="PANTHER" id="PTHR23176:SF129">
    <property type="entry name" value="RHO GTPASE ACTIVATING PROTEIN AT 16F, ISOFORM E-RELATED"/>
    <property type="match status" value="1"/>
</dbReference>
<evidence type="ECO:0000256" key="1">
    <source>
        <dbReference type="ARBA" id="ARBA00022468"/>
    </source>
</evidence>
<sequence length="441" mass="51892">MNMPIYDVIKISHEKKKITTREITKSTQDMLKILQRLVQCKENLNNEAIDFKFNWKNIIREIKKAFLYVTAKKKHLDSLNNDDNSNYFKILQAQIILKKEISTFNYKHTIIRNKMIKIMVNTQLLYNRTVSILKDELTQFYKCLNIGHNSIQSSNSTIWHLIDLCDIKKLDKESIDKITEHKDTLTINWNEKKKLNIKPFTDTNGFEWLPIQQPLNPCFICLKEVHYFGMHCEALRACFHTECLYDKSIEESIAERFNSSSKYMVYYGDDLLVTYFVKYCVEIIDMNFIKTDGLYRISPSLGVAKTTHDKILLSQSLDANEKKSAVLTSALKMYLRGKHYAIIDKNFHKTFIKSAKEHNIKQMKQDLKRIPTSNYKTLQYLVRHLLRVSYLEEFTRMTNKNLSIIFGPIIFRDDESKASLERNADQVNTLNFILDNQSLVL</sequence>
<dbReference type="Proteomes" id="UP000078046">
    <property type="component" value="Unassembled WGS sequence"/>
</dbReference>
<keyword evidence="4" id="KW-1185">Reference proteome</keyword>
<dbReference type="InterPro" id="IPR008936">
    <property type="entry name" value="Rho_GTPase_activation_prot"/>
</dbReference>
<dbReference type="GO" id="GO:0007165">
    <property type="term" value="P:signal transduction"/>
    <property type="evidence" value="ECO:0007669"/>
    <property type="project" value="InterPro"/>
</dbReference>
<keyword evidence="1" id="KW-0343">GTPase activation</keyword>
<dbReference type="GO" id="GO:0005737">
    <property type="term" value="C:cytoplasm"/>
    <property type="evidence" value="ECO:0007669"/>
    <property type="project" value="TreeGrafter"/>
</dbReference>
<name>A0A177AY79_9BILA</name>
<accession>A0A177AY79</accession>
<evidence type="ECO:0000259" key="2">
    <source>
        <dbReference type="PROSITE" id="PS50238"/>
    </source>
</evidence>
<dbReference type="SUPFAM" id="SSF48350">
    <property type="entry name" value="GTPase activation domain, GAP"/>
    <property type="match status" value="1"/>
</dbReference>
<evidence type="ECO:0000313" key="4">
    <source>
        <dbReference type="Proteomes" id="UP000078046"/>
    </source>
</evidence>
<dbReference type="SMART" id="SM00324">
    <property type="entry name" value="RhoGAP"/>
    <property type="match status" value="1"/>
</dbReference>
<dbReference type="InterPro" id="IPR000198">
    <property type="entry name" value="RhoGAP_dom"/>
</dbReference>